<evidence type="ECO:0000313" key="3">
    <source>
        <dbReference type="Proteomes" id="UP000266206"/>
    </source>
</evidence>
<dbReference type="RefSeq" id="WP_114419640.1">
    <property type="nucleotide sequence ID" value="NZ_NQYH01000012.1"/>
</dbReference>
<comment type="caution">
    <text evidence="2">The sequence shown here is derived from an EMBL/GenBank/DDBJ whole genome shotgun (WGS) entry which is preliminary data.</text>
</comment>
<dbReference type="InterPro" id="IPR018723">
    <property type="entry name" value="DUF2254_membrane"/>
</dbReference>
<dbReference type="Proteomes" id="UP000266206">
    <property type="component" value="Unassembled WGS sequence"/>
</dbReference>
<dbReference type="Pfam" id="PF10011">
    <property type="entry name" value="DUF2254"/>
    <property type="match status" value="1"/>
</dbReference>
<proteinExistence type="predicted"/>
<protein>
    <recommendedName>
        <fullName evidence="4">DUF2254 domain-containing protein</fullName>
    </recommendedName>
</protein>
<dbReference type="EMBL" id="NQYH01000012">
    <property type="protein sequence ID" value="RIY39907.1"/>
    <property type="molecule type" value="Genomic_DNA"/>
</dbReference>
<keyword evidence="1" id="KW-0472">Membrane</keyword>
<keyword evidence="1" id="KW-1133">Transmembrane helix</keyword>
<reference evidence="2 3" key="1">
    <citation type="submission" date="2017-08" db="EMBL/GenBank/DDBJ databases">
        <title>Pusillimonas indicus sp. nov., a member of the family Alcaligenaceae isolated from surface seawater.</title>
        <authorList>
            <person name="Li J."/>
        </authorList>
    </citation>
    <scope>NUCLEOTIDE SEQUENCE [LARGE SCALE GENOMIC DNA]</scope>
    <source>
        <strain evidence="2 3">L52-1-41</strain>
    </source>
</reference>
<gene>
    <name evidence="2" type="ORF">CJP73_12540</name>
</gene>
<name>A0A3A1YV16_9BURK</name>
<feature type="transmembrane region" description="Helical" evidence="1">
    <location>
        <begin position="57"/>
        <end position="83"/>
    </location>
</feature>
<accession>A0A3A1YV16</accession>
<feature type="transmembrane region" description="Helical" evidence="1">
    <location>
        <begin position="104"/>
        <end position="127"/>
    </location>
</feature>
<evidence type="ECO:0008006" key="4">
    <source>
        <dbReference type="Google" id="ProtNLM"/>
    </source>
</evidence>
<keyword evidence="1" id="KW-0812">Transmembrane</keyword>
<dbReference type="AlphaFoldDB" id="A0A3A1YV16"/>
<organism evidence="2 3">
    <name type="scientific">Neopusillimonas maritima</name>
    <dbReference type="NCBI Taxonomy" id="2026239"/>
    <lineage>
        <taxon>Bacteria</taxon>
        <taxon>Pseudomonadati</taxon>
        <taxon>Pseudomonadota</taxon>
        <taxon>Betaproteobacteria</taxon>
        <taxon>Burkholderiales</taxon>
        <taxon>Alcaligenaceae</taxon>
        <taxon>Neopusillimonas</taxon>
    </lineage>
</organism>
<feature type="transmembrane region" description="Helical" evidence="1">
    <location>
        <begin position="20"/>
        <end position="37"/>
    </location>
</feature>
<feature type="transmembrane region" description="Helical" evidence="1">
    <location>
        <begin position="133"/>
        <end position="154"/>
    </location>
</feature>
<evidence type="ECO:0000313" key="2">
    <source>
        <dbReference type="EMBL" id="RIY39907.1"/>
    </source>
</evidence>
<sequence>MISKWDWLWKQFSRTLWVRALLYSLLAIVTALVAIWIDPYIPADFGGRIGADAVDQILDIMASSMLAVTTFSLTVMVSAYSAATSSVTPRATRLLMQDTTTQNVLSTFLGAFLFSLVGIVGLNAGAYGDGGRVLLFVVSLAMILIVALTLLRWISHLTHFGRVGNTTERVEKAAHAALEYWVEHPCLGANPLTDLSVIPETAQTLPAWKVAYVEHIDTQKLSESACEWGLKVYVLAAPGSFVNPSTPLAKIEGSLTDEQRGILQGAFSLDAERSFDQDPRYGMCVLAEIASRALSPAVNDPGTAIDVLSRSVRILSCWEYHAAGRIDAGHKRAGKEGKPLCENVWMPPLDPQDVFNDFFTPIARDGAGMIEVQVRLQKVLSNLAELQPDTLGEVARDHARLALERAVQVLNLETDRRNLTDLSNRLFPPR</sequence>
<evidence type="ECO:0000256" key="1">
    <source>
        <dbReference type="SAM" id="Phobius"/>
    </source>
</evidence>
<dbReference type="OrthoDB" id="2955631at2"/>